<keyword evidence="3" id="KW-1185">Reference proteome</keyword>
<keyword evidence="1" id="KW-1133">Transmembrane helix</keyword>
<dbReference type="Proteomes" id="UP000593567">
    <property type="component" value="Unassembled WGS sequence"/>
</dbReference>
<name>A0A7J7IT40_BUGNE</name>
<dbReference type="AlphaFoldDB" id="A0A7J7IT40"/>
<evidence type="ECO:0000313" key="3">
    <source>
        <dbReference type="Proteomes" id="UP000593567"/>
    </source>
</evidence>
<accession>A0A7J7IT40</accession>
<protein>
    <submittedName>
        <fullName evidence="2">Uncharacterized protein</fullName>
    </submittedName>
</protein>
<organism evidence="2 3">
    <name type="scientific">Bugula neritina</name>
    <name type="common">Brown bryozoan</name>
    <name type="synonym">Sertularia neritina</name>
    <dbReference type="NCBI Taxonomy" id="10212"/>
    <lineage>
        <taxon>Eukaryota</taxon>
        <taxon>Metazoa</taxon>
        <taxon>Spiralia</taxon>
        <taxon>Lophotrochozoa</taxon>
        <taxon>Bryozoa</taxon>
        <taxon>Gymnolaemata</taxon>
        <taxon>Cheilostomatida</taxon>
        <taxon>Flustrina</taxon>
        <taxon>Buguloidea</taxon>
        <taxon>Bugulidae</taxon>
        <taxon>Bugula</taxon>
    </lineage>
</organism>
<evidence type="ECO:0000313" key="2">
    <source>
        <dbReference type="EMBL" id="KAF6016564.1"/>
    </source>
</evidence>
<feature type="transmembrane region" description="Helical" evidence="1">
    <location>
        <begin position="12"/>
        <end position="31"/>
    </location>
</feature>
<keyword evidence="1" id="KW-0472">Membrane</keyword>
<evidence type="ECO:0000256" key="1">
    <source>
        <dbReference type="SAM" id="Phobius"/>
    </source>
</evidence>
<gene>
    <name evidence="2" type="ORF">EB796_025134</name>
</gene>
<dbReference type="OrthoDB" id="5988852at2759"/>
<dbReference type="EMBL" id="VXIV02003512">
    <property type="protein sequence ID" value="KAF6016564.1"/>
    <property type="molecule type" value="Genomic_DNA"/>
</dbReference>
<sequence length="79" mass="8343">MSAACPSKIQCFGAMAIMLLGVIMGLSLMQARPTPCIINSSVPHVLKHMTEISAPPALNITRFVSVLEVKFAPDGSSKS</sequence>
<keyword evidence="1" id="KW-0812">Transmembrane</keyword>
<proteinExistence type="predicted"/>
<comment type="caution">
    <text evidence="2">The sequence shown here is derived from an EMBL/GenBank/DDBJ whole genome shotgun (WGS) entry which is preliminary data.</text>
</comment>
<reference evidence="2" key="1">
    <citation type="submission" date="2020-06" db="EMBL/GenBank/DDBJ databases">
        <title>Draft genome of Bugula neritina, a colonial animal packing powerful symbionts and potential medicines.</title>
        <authorList>
            <person name="Rayko M."/>
        </authorList>
    </citation>
    <scope>NUCLEOTIDE SEQUENCE [LARGE SCALE GENOMIC DNA]</scope>
    <source>
        <strain evidence="2">Kwan_BN1</strain>
    </source>
</reference>